<proteinExistence type="predicted"/>
<dbReference type="InterPro" id="IPR012902">
    <property type="entry name" value="N_methyl_site"/>
</dbReference>
<dbReference type="Proteomes" id="UP000230084">
    <property type="component" value="Unassembled WGS sequence"/>
</dbReference>
<sequence length="183" mass="20061">MNKRGFTLMELIIYIGILSLLLGSFVGIVVRLSRAQGQVGSVVYSTRTRSTIDWSLRHELTEAQLIRVSASTLSVDPSRLIYLDADGNQVTLEVVNDTVLFNGVSVTVERLRLTRGAADPEWVTDRTITVSSWVVDPVRDSAGVLTDVRIRGILDAAVVVNAYTAPAQLFEATYHLLPSTSEL</sequence>
<comment type="caution">
    <text evidence="2">The sequence shown here is derived from an EMBL/GenBank/DDBJ whole genome shotgun (WGS) entry which is preliminary data.</text>
</comment>
<gene>
    <name evidence="2" type="ORF">COV06_03555</name>
</gene>
<organism evidence="2 3">
    <name type="scientific">Candidatus Uhrbacteria bacterium CG10_big_fil_rev_8_21_14_0_10_50_16</name>
    <dbReference type="NCBI Taxonomy" id="1975039"/>
    <lineage>
        <taxon>Bacteria</taxon>
        <taxon>Candidatus Uhriibacteriota</taxon>
    </lineage>
</organism>
<dbReference type="Pfam" id="PF07963">
    <property type="entry name" value="N_methyl"/>
    <property type="match status" value="1"/>
</dbReference>
<protein>
    <recommendedName>
        <fullName evidence="4">Prepilin-type N-terminal cleavage/methylation domain-containing protein</fullName>
    </recommendedName>
</protein>
<keyword evidence="1" id="KW-1133">Transmembrane helix</keyword>
<dbReference type="EMBL" id="PCYM01000006">
    <property type="protein sequence ID" value="PIR47500.1"/>
    <property type="molecule type" value="Genomic_DNA"/>
</dbReference>
<dbReference type="AlphaFoldDB" id="A0A2H0RM10"/>
<feature type="transmembrane region" description="Helical" evidence="1">
    <location>
        <begin position="12"/>
        <end position="30"/>
    </location>
</feature>
<evidence type="ECO:0000313" key="3">
    <source>
        <dbReference type="Proteomes" id="UP000230084"/>
    </source>
</evidence>
<reference evidence="2 3" key="1">
    <citation type="submission" date="2017-09" db="EMBL/GenBank/DDBJ databases">
        <title>Depth-based differentiation of microbial function through sediment-hosted aquifers and enrichment of novel symbionts in the deep terrestrial subsurface.</title>
        <authorList>
            <person name="Probst A.J."/>
            <person name="Ladd B."/>
            <person name="Jarett J.K."/>
            <person name="Geller-Mcgrath D.E."/>
            <person name="Sieber C.M."/>
            <person name="Emerson J.B."/>
            <person name="Anantharaman K."/>
            <person name="Thomas B.C."/>
            <person name="Malmstrom R."/>
            <person name="Stieglmeier M."/>
            <person name="Klingl A."/>
            <person name="Woyke T."/>
            <person name="Ryan C.M."/>
            <person name="Banfield J.F."/>
        </authorList>
    </citation>
    <scope>NUCLEOTIDE SEQUENCE [LARGE SCALE GENOMIC DNA]</scope>
    <source>
        <strain evidence="2">CG10_big_fil_rev_8_21_14_0_10_50_16</strain>
    </source>
</reference>
<keyword evidence="1" id="KW-0472">Membrane</keyword>
<name>A0A2H0RM10_9BACT</name>
<keyword evidence="1" id="KW-0812">Transmembrane</keyword>
<evidence type="ECO:0008006" key="4">
    <source>
        <dbReference type="Google" id="ProtNLM"/>
    </source>
</evidence>
<evidence type="ECO:0000256" key="1">
    <source>
        <dbReference type="SAM" id="Phobius"/>
    </source>
</evidence>
<accession>A0A2H0RM10</accession>
<evidence type="ECO:0000313" key="2">
    <source>
        <dbReference type="EMBL" id="PIR47500.1"/>
    </source>
</evidence>